<dbReference type="PANTHER" id="PTHR30480">
    <property type="entry name" value="BETA-HEXOSAMINIDASE-RELATED"/>
    <property type="match status" value="1"/>
</dbReference>
<dbReference type="AlphaFoldDB" id="A0A7J0BPU0"/>
<dbReference type="GO" id="GO:0005975">
    <property type="term" value="P:carbohydrate metabolic process"/>
    <property type="evidence" value="ECO:0007669"/>
    <property type="project" value="InterPro"/>
</dbReference>
<reference evidence="5 6" key="1">
    <citation type="submission" date="2020-05" db="EMBL/GenBank/DDBJ databases">
        <title>Draft genome sequence of Desulfovibrio psychrotolerans JS1T.</title>
        <authorList>
            <person name="Ueno A."/>
            <person name="Tamazawa S."/>
            <person name="Tamamura S."/>
            <person name="Murakami T."/>
            <person name="Kiyama T."/>
            <person name="Inomata H."/>
            <person name="Amano Y."/>
            <person name="Miyakawa K."/>
            <person name="Tamaki H."/>
            <person name="Naganuma T."/>
            <person name="Kaneko K."/>
        </authorList>
    </citation>
    <scope>NUCLEOTIDE SEQUENCE [LARGE SCALE GENOMIC DNA]</scope>
    <source>
        <strain evidence="5 6">JS1</strain>
    </source>
</reference>
<accession>A0A7J0BPU0</accession>
<dbReference type="Proteomes" id="UP000503820">
    <property type="component" value="Unassembled WGS sequence"/>
</dbReference>
<dbReference type="PANTHER" id="PTHR30480:SF16">
    <property type="entry name" value="GLYCOSIDE HYDROLASE FAMILY 3 DOMAIN PROTEIN"/>
    <property type="match status" value="1"/>
</dbReference>
<dbReference type="InterPro" id="IPR036962">
    <property type="entry name" value="Glyco_hydro_3_N_sf"/>
</dbReference>
<organism evidence="5 6">
    <name type="scientific">Desulfovibrio psychrotolerans</name>
    <dbReference type="NCBI Taxonomy" id="415242"/>
    <lineage>
        <taxon>Bacteria</taxon>
        <taxon>Pseudomonadati</taxon>
        <taxon>Thermodesulfobacteriota</taxon>
        <taxon>Desulfovibrionia</taxon>
        <taxon>Desulfovibrionales</taxon>
        <taxon>Desulfovibrionaceae</taxon>
        <taxon>Desulfovibrio</taxon>
    </lineage>
</organism>
<proteinExistence type="inferred from homology"/>
<protein>
    <recommendedName>
        <fullName evidence="4">Glycoside hydrolase family 3 N-terminal domain-containing protein</fullName>
    </recommendedName>
</protein>
<dbReference type="Pfam" id="PF00933">
    <property type="entry name" value="Glyco_hydro_3"/>
    <property type="match status" value="1"/>
</dbReference>
<evidence type="ECO:0000313" key="6">
    <source>
        <dbReference type="Proteomes" id="UP000503820"/>
    </source>
</evidence>
<sequence length="433" mass="46145">MNDTGAEQDMFLFSAGSGLSALWCSVRRTVAAVLAVLVAVAAVLAGPACVWAQPLSKPEGAPVSSVSSVSSSASIASVASGSPSQAFNAKPTLQEMLGQMLLVGFRGLEAGEDSAIMRDVRRYHLGGVLLFDYDVALKSRGRNIASPEQVRSLVSSLQAAARVPLFVAIDQEGGRVARLKPEYGFAASPSAAQLGNGTVEDTRRAGEAVGRMLADVGVNWNYAPVLDVNVNPDSPAIGRLGRSFSADPVTVAAHGRAFAEGLNAHGVIACLKHFPGHGSAGADSHLGVTDVTGTWSQRELVPFETVLRAPLQRAVMTGHLFNARLDPEYPATLSRSTITGLLRERMGYDGVVITDDMQMRAIADEYGLEEAVERAVAAGADILLFGNNLAYDEDIVPKVVRILARLVEDNRIPRTRVERSYRRVMELKRALPR</sequence>
<comment type="similarity">
    <text evidence="1">Belongs to the glycosyl hydrolase 3 family.</text>
</comment>
<evidence type="ECO:0000313" key="5">
    <source>
        <dbReference type="EMBL" id="GFM35670.1"/>
    </source>
</evidence>
<dbReference type="GO" id="GO:0004553">
    <property type="term" value="F:hydrolase activity, hydrolyzing O-glycosyl compounds"/>
    <property type="evidence" value="ECO:0007669"/>
    <property type="project" value="InterPro"/>
</dbReference>
<evidence type="ECO:0000256" key="2">
    <source>
        <dbReference type="ARBA" id="ARBA00022801"/>
    </source>
</evidence>
<keyword evidence="6" id="KW-1185">Reference proteome</keyword>
<dbReference type="GO" id="GO:0009254">
    <property type="term" value="P:peptidoglycan turnover"/>
    <property type="evidence" value="ECO:0007669"/>
    <property type="project" value="TreeGrafter"/>
</dbReference>
<dbReference type="InterPro" id="IPR050226">
    <property type="entry name" value="NagZ_Beta-hexosaminidase"/>
</dbReference>
<evidence type="ECO:0000259" key="4">
    <source>
        <dbReference type="Pfam" id="PF00933"/>
    </source>
</evidence>
<dbReference type="InterPro" id="IPR001764">
    <property type="entry name" value="Glyco_hydro_3_N"/>
</dbReference>
<keyword evidence="3" id="KW-0326">Glycosidase</keyword>
<dbReference type="EMBL" id="BLVP01000001">
    <property type="protein sequence ID" value="GFM35670.1"/>
    <property type="molecule type" value="Genomic_DNA"/>
</dbReference>
<dbReference type="SUPFAM" id="SSF51445">
    <property type="entry name" value="(Trans)glycosidases"/>
    <property type="match status" value="1"/>
</dbReference>
<dbReference type="InterPro" id="IPR017853">
    <property type="entry name" value="GH"/>
</dbReference>
<evidence type="ECO:0000256" key="1">
    <source>
        <dbReference type="ARBA" id="ARBA00005336"/>
    </source>
</evidence>
<feature type="domain" description="Glycoside hydrolase family 3 N-terminal" evidence="4">
    <location>
        <begin position="92"/>
        <end position="426"/>
    </location>
</feature>
<dbReference type="Gene3D" id="3.20.20.300">
    <property type="entry name" value="Glycoside hydrolase, family 3, N-terminal domain"/>
    <property type="match status" value="1"/>
</dbReference>
<name>A0A7J0BPU0_9BACT</name>
<evidence type="ECO:0000256" key="3">
    <source>
        <dbReference type="ARBA" id="ARBA00023295"/>
    </source>
</evidence>
<comment type="caution">
    <text evidence="5">The sequence shown here is derived from an EMBL/GenBank/DDBJ whole genome shotgun (WGS) entry which is preliminary data.</text>
</comment>
<keyword evidence="2" id="KW-0378">Hydrolase</keyword>
<gene>
    <name evidence="5" type="ORF">DSM19430T_03540</name>
</gene>